<proteinExistence type="predicted"/>
<dbReference type="InterPro" id="IPR027417">
    <property type="entry name" value="P-loop_NTPase"/>
</dbReference>
<dbReference type="InterPro" id="IPR003439">
    <property type="entry name" value="ABC_transporter-like_ATP-bd"/>
</dbReference>
<organism evidence="5 6">
    <name type="scientific">Ignisphaera cupida</name>
    <dbReference type="NCBI Taxonomy" id="3050454"/>
    <lineage>
        <taxon>Archaea</taxon>
        <taxon>Thermoproteota</taxon>
        <taxon>Thermoprotei</taxon>
        <taxon>Desulfurococcales</taxon>
        <taxon>Desulfurococcaceae</taxon>
        <taxon>Ignisphaera</taxon>
    </lineage>
</organism>
<dbReference type="EMBL" id="JASNVW010000004">
    <property type="protein sequence ID" value="MDK6029047.1"/>
    <property type="molecule type" value="Genomic_DNA"/>
</dbReference>
<dbReference type="SMART" id="SM00382">
    <property type="entry name" value="AAA"/>
    <property type="match status" value="2"/>
</dbReference>
<dbReference type="GO" id="GO:0016491">
    <property type="term" value="F:oxidoreductase activity"/>
    <property type="evidence" value="ECO:0007669"/>
    <property type="project" value="UniProtKB-ARBA"/>
</dbReference>
<comment type="caution">
    <text evidence="5">The sequence shown here is derived from an EMBL/GenBank/DDBJ whole genome shotgun (WGS) entry which is preliminary data.</text>
</comment>
<dbReference type="SUPFAM" id="SSF54862">
    <property type="entry name" value="4Fe-4S ferredoxins"/>
    <property type="match status" value="1"/>
</dbReference>
<dbReference type="RefSeq" id="WP_285274034.1">
    <property type="nucleotide sequence ID" value="NZ_JASNVW010000004.1"/>
</dbReference>
<evidence type="ECO:0000313" key="6">
    <source>
        <dbReference type="Proteomes" id="UP001529235"/>
    </source>
</evidence>
<dbReference type="PROSITE" id="PS00198">
    <property type="entry name" value="4FE4S_FER_1"/>
    <property type="match status" value="1"/>
</dbReference>
<dbReference type="GO" id="GO:0005524">
    <property type="term" value="F:ATP binding"/>
    <property type="evidence" value="ECO:0007669"/>
    <property type="project" value="UniProtKB-KW"/>
</dbReference>
<feature type="domain" description="ABC transporter" evidence="3">
    <location>
        <begin position="342"/>
        <end position="566"/>
    </location>
</feature>
<dbReference type="Pfam" id="PF00037">
    <property type="entry name" value="Fer4"/>
    <property type="match status" value="1"/>
</dbReference>
<evidence type="ECO:0000259" key="4">
    <source>
        <dbReference type="PROSITE" id="PS51379"/>
    </source>
</evidence>
<dbReference type="InterPro" id="IPR017900">
    <property type="entry name" value="4Fe4S_Fe_S_CS"/>
</dbReference>
<feature type="domain" description="4Fe-4S ferredoxin-type" evidence="4">
    <location>
        <begin position="3"/>
        <end position="35"/>
    </location>
</feature>
<dbReference type="InterPro" id="IPR007209">
    <property type="entry name" value="RNaseL-inhib-like_metal-bd_dom"/>
</dbReference>
<evidence type="ECO:0000256" key="2">
    <source>
        <dbReference type="ARBA" id="ARBA00022840"/>
    </source>
</evidence>
<dbReference type="Gene3D" id="3.40.50.300">
    <property type="entry name" value="P-loop containing nucleotide triphosphate hydrolases"/>
    <property type="match status" value="2"/>
</dbReference>
<dbReference type="PROSITE" id="PS50893">
    <property type="entry name" value="ABC_TRANSPORTER_2"/>
    <property type="match status" value="2"/>
</dbReference>
<gene>
    <name evidence="5" type="ORF">QPL79_06690</name>
</gene>
<dbReference type="NCBIfam" id="NF009945">
    <property type="entry name" value="PRK13409.1"/>
    <property type="match status" value="1"/>
</dbReference>
<keyword evidence="1" id="KW-0547">Nucleotide-binding</keyword>
<dbReference type="FunFam" id="3.40.50.300:FF:001546">
    <property type="entry name" value="RNase L inhibitor homolog"/>
    <property type="match status" value="1"/>
</dbReference>
<dbReference type="InterPro" id="IPR017871">
    <property type="entry name" value="ABC_transporter-like_CS"/>
</dbReference>
<dbReference type="AlphaFoldDB" id="A0ABD4Z6T5"/>
<dbReference type="PROSITE" id="PS00211">
    <property type="entry name" value="ABC_TRANSPORTER_1"/>
    <property type="match status" value="2"/>
</dbReference>
<accession>A0ABD4Z6T5</accession>
<dbReference type="InterPro" id="IPR013283">
    <property type="entry name" value="RLI1"/>
</dbReference>
<dbReference type="PANTHER" id="PTHR19248">
    <property type="entry name" value="ATP-BINDING TRANSPORT PROTEIN-RELATED"/>
    <property type="match status" value="1"/>
</dbReference>
<evidence type="ECO:0000259" key="3">
    <source>
        <dbReference type="PROSITE" id="PS50893"/>
    </source>
</evidence>
<dbReference type="Pfam" id="PF00005">
    <property type="entry name" value="ABC_tran"/>
    <property type="match status" value="2"/>
</dbReference>
<dbReference type="PRINTS" id="PR01868">
    <property type="entry name" value="ABCEFAMILY"/>
</dbReference>
<evidence type="ECO:0000256" key="1">
    <source>
        <dbReference type="ARBA" id="ARBA00022741"/>
    </source>
</evidence>
<feature type="domain" description="4Fe-4S ferredoxin-type" evidence="4">
    <location>
        <begin position="44"/>
        <end position="73"/>
    </location>
</feature>
<keyword evidence="2" id="KW-0067">ATP-binding</keyword>
<evidence type="ECO:0000313" key="5">
    <source>
        <dbReference type="EMBL" id="MDK6029047.1"/>
    </source>
</evidence>
<name>A0ABD4Z6T5_9CREN</name>
<keyword evidence="6" id="KW-1185">Reference proteome</keyword>
<dbReference type="Pfam" id="PF04068">
    <property type="entry name" value="Fer4_RLI"/>
    <property type="match status" value="1"/>
</dbReference>
<sequence length="602" mass="68432">MGRIATIDYELCQPNKCGIPCIRFCPINKTRPYKAIELSSEKQGKPVIYEDKCIACGICVKKCPFKAIHIINIPTEMEEKIVHRYGVNAFSLYGLPIPVENEVVGILGPNGAGKTTAMRILSGFLIPNFGILDKEPSKEYVLEKFRGTQLYDYFNKLYSGKIKVVYKIQYIEAIQAYVKQGIVYDLLKKFDERGILKEVIDYLNLGNMLSKNVKTLSGGELQKLAIAIALERDANTYIFDEPTAFLDVRERINLMKALTELRPRNCYIFIVDHDIMFLDYVADLIVITYGVPSVFGYFSKTYSAKAGIDYYLKGFLPVENMRIREEQITFKLHDTRDDVIAIGEGDVIFWSQLFKKLGDFELLVEEGKVKKGEVIGIIGPNATGKTTFIRILAGEIEPDKGYVTSPSLKISYKPQYLSRDSVNCTIVKECLKDVNKAALEESNWLYIEVIKRLGVDRILEKEIEKLSGGELQKFFVAKTLIKEADVYLLDEPSSHIDVEDQLSVARAIKRIARMRKTPVFVIDHNILLIDYAVDRLMVFRGEPGVKGFGMSPTVVSRAFNNFLKEVDITVRRDPETGRPRINKPGSYLDREQKTSGQYFYTI</sequence>
<protein>
    <submittedName>
        <fullName evidence="5">Ribosome biogenesis/translation initiation ATPase RLI</fullName>
    </submittedName>
</protein>
<dbReference type="InterPro" id="IPR017896">
    <property type="entry name" value="4Fe4S_Fe-S-bd"/>
</dbReference>
<dbReference type="Proteomes" id="UP001529235">
    <property type="component" value="Unassembled WGS sequence"/>
</dbReference>
<dbReference type="PROSITE" id="PS51379">
    <property type="entry name" value="4FE4S_FER_2"/>
    <property type="match status" value="2"/>
</dbReference>
<dbReference type="SUPFAM" id="SSF52540">
    <property type="entry name" value="P-loop containing nucleoside triphosphate hydrolases"/>
    <property type="match status" value="2"/>
</dbReference>
<feature type="domain" description="ABC transporter" evidence="3">
    <location>
        <begin position="77"/>
        <end position="314"/>
    </location>
</feature>
<dbReference type="InterPro" id="IPR003593">
    <property type="entry name" value="AAA+_ATPase"/>
</dbReference>
<reference evidence="5 6" key="1">
    <citation type="submission" date="2023-05" db="EMBL/GenBank/DDBJ databases">
        <title>A new hyperthermophilic archaea 'Ignisphaera cupida' sp. nov. and description of the family 'Ignisphaeraceae' fam. nov.</title>
        <authorList>
            <person name="Podosokorskaya O.A."/>
            <person name="Elcheninov A.G."/>
            <person name="Klukina A."/>
            <person name="Merkel A.Y."/>
        </authorList>
    </citation>
    <scope>NUCLEOTIDE SEQUENCE [LARGE SCALE GENOMIC DNA]</scope>
    <source>
        <strain evidence="5 6">4213-co</strain>
    </source>
</reference>